<evidence type="ECO:0000313" key="8">
    <source>
        <dbReference type="Proteomes" id="UP000717995"/>
    </source>
</evidence>
<dbReference type="InterPro" id="IPR017441">
    <property type="entry name" value="Protein_kinase_ATP_BS"/>
</dbReference>
<comment type="caution">
    <text evidence="7">The sequence shown here is derived from an EMBL/GenBank/DDBJ whole genome shotgun (WGS) entry which is preliminary data.</text>
</comment>
<evidence type="ECO:0000259" key="6">
    <source>
        <dbReference type="PROSITE" id="PS50011"/>
    </source>
</evidence>
<dbReference type="Gene3D" id="3.30.200.20">
    <property type="entry name" value="Phosphorylase Kinase, domain 1"/>
    <property type="match status" value="1"/>
</dbReference>
<dbReference type="PROSITE" id="PS00107">
    <property type="entry name" value="PROTEIN_KINASE_ATP"/>
    <property type="match status" value="1"/>
</dbReference>
<dbReference type="RefSeq" id="WP_205350567.1">
    <property type="nucleotide sequence ID" value="NZ_JAFEUP010000007.1"/>
</dbReference>
<dbReference type="InterPro" id="IPR000719">
    <property type="entry name" value="Prot_kinase_dom"/>
</dbReference>
<evidence type="ECO:0000256" key="5">
    <source>
        <dbReference type="PROSITE-ProRule" id="PRU10141"/>
    </source>
</evidence>
<evidence type="ECO:0000256" key="2">
    <source>
        <dbReference type="ARBA" id="ARBA00022741"/>
    </source>
</evidence>
<dbReference type="SMART" id="SM00220">
    <property type="entry name" value="S_TKc"/>
    <property type="match status" value="1"/>
</dbReference>
<feature type="binding site" evidence="5">
    <location>
        <position position="80"/>
    </location>
    <ligand>
        <name>ATP</name>
        <dbReference type="ChEBI" id="CHEBI:30616"/>
    </ligand>
</feature>
<dbReference type="GO" id="GO:0004674">
    <property type="term" value="F:protein serine/threonine kinase activity"/>
    <property type="evidence" value="ECO:0007669"/>
    <property type="project" value="UniProtKB-KW"/>
</dbReference>
<dbReference type="EMBL" id="JAFEUP010000007">
    <property type="protein sequence ID" value="MBM7063376.1"/>
    <property type="molecule type" value="Genomic_DNA"/>
</dbReference>
<dbReference type="Pfam" id="PF00069">
    <property type="entry name" value="Pkinase"/>
    <property type="match status" value="1"/>
</dbReference>
<dbReference type="PROSITE" id="PS50011">
    <property type="entry name" value="PROTEIN_KINASE_DOM"/>
    <property type="match status" value="1"/>
</dbReference>
<keyword evidence="2 5" id="KW-0547">Nucleotide-binding</keyword>
<dbReference type="SUPFAM" id="SSF56112">
    <property type="entry name" value="Protein kinase-like (PK-like)"/>
    <property type="match status" value="1"/>
</dbReference>
<protein>
    <submittedName>
        <fullName evidence="7">Serine/threonine protein kinase</fullName>
    </submittedName>
</protein>
<feature type="domain" description="Protein kinase" evidence="6">
    <location>
        <begin position="45"/>
        <end position="312"/>
    </location>
</feature>
<proteinExistence type="predicted"/>
<organism evidence="7 8">
    <name type="scientific">Zestomonas insulae</name>
    <dbReference type="NCBI Taxonomy" id="2809017"/>
    <lineage>
        <taxon>Bacteria</taxon>
        <taxon>Pseudomonadati</taxon>
        <taxon>Pseudomonadota</taxon>
        <taxon>Gammaproteobacteria</taxon>
        <taxon>Pseudomonadales</taxon>
        <taxon>Pseudomonadaceae</taxon>
        <taxon>Zestomonas</taxon>
    </lineage>
</organism>
<evidence type="ECO:0000256" key="1">
    <source>
        <dbReference type="ARBA" id="ARBA00022679"/>
    </source>
</evidence>
<reference evidence="7 8" key="1">
    <citation type="submission" date="2021-02" db="EMBL/GenBank/DDBJ databases">
        <authorList>
            <person name="Lee D.-H."/>
        </authorList>
    </citation>
    <scope>NUCLEOTIDE SEQUENCE [LARGE SCALE GENOMIC DNA]</scope>
    <source>
        <strain evidence="7 8">UL073</strain>
    </source>
</reference>
<name>A0ABS2IJY9_9GAMM</name>
<keyword evidence="8" id="KW-1185">Reference proteome</keyword>
<dbReference type="PROSITE" id="PS00108">
    <property type="entry name" value="PROTEIN_KINASE_ST"/>
    <property type="match status" value="1"/>
</dbReference>
<keyword evidence="1" id="KW-0808">Transferase</keyword>
<dbReference type="CDD" id="cd14014">
    <property type="entry name" value="STKc_PknB_like"/>
    <property type="match status" value="1"/>
</dbReference>
<evidence type="ECO:0000313" key="7">
    <source>
        <dbReference type="EMBL" id="MBM7063376.1"/>
    </source>
</evidence>
<sequence>MTPEPPVPSNQNLTYLAFANTGHDAAKPRANESIRALPELLCGRYRIDRLLGLGGMGAVYQARDLLREQFGEPEPYVALKVLNEELLAYPDANRLLHREFALLSRLRHQHVVRPLGFEIDPSSERGFLTLELLKGHTLDQLLDEHPEGLPWPALQEVALPLLDALQHAHAQGVLHGDIKPSNVMCSEHGICLFDFGLGSASSKLRRVCGKPLAAWTPRYAAPELFEGASLGCTADIYAVSCLLYQLSRGWLPYRQLNAKQARAMQLQPDVPPGLPRAVWRALRSGLAFEQEKRCSLGELLGTFAAKPRGRWYPRW</sequence>
<dbReference type="InterPro" id="IPR011009">
    <property type="entry name" value="Kinase-like_dom_sf"/>
</dbReference>
<accession>A0ABS2IJY9</accession>
<dbReference type="Proteomes" id="UP000717995">
    <property type="component" value="Unassembled WGS sequence"/>
</dbReference>
<keyword evidence="4 5" id="KW-0067">ATP-binding</keyword>
<gene>
    <name evidence="7" type="ORF">JQX08_21870</name>
</gene>
<dbReference type="Gene3D" id="1.10.510.10">
    <property type="entry name" value="Transferase(Phosphotransferase) domain 1"/>
    <property type="match status" value="1"/>
</dbReference>
<evidence type="ECO:0000256" key="4">
    <source>
        <dbReference type="ARBA" id="ARBA00022840"/>
    </source>
</evidence>
<keyword evidence="7" id="KW-0723">Serine/threonine-protein kinase</keyword>
<dbReference type="InterPro" id="IPR008271">
    <property type="entry name" value="Ser/Thr_kinase_AS"/>
</dbReference>
<evidence type="ECO:0000256" key="3">
    <source>
        <dbReference type="ARBA" id="ARBA00022777"/>
    </source>
</evidence>
<keyword evidence="3 7" id="KW-0418">Kinase</keyword>
<dbReference type="PANTHER" id="PTHR43289:SF34">
    <property type="entry name" value="SERINE_THREONINE-PROTEIN KINASE YBDM-RELATED"/>
    <property type="match status" value="1"/>
</dbReference>
<dbReference type="PANTHER" id="PTHR43289">
    <property type="entry name" value="MITOGEN-ACTIVATED PROTEIN KINASE KINASE KINASE 20-RELATED"/>
    <property type="match status" value="1"/>
</dbReference>